<name>A0A5M6D259_9BACT</name>
<organism evidence="2 3">
    <name type="scientific">Adhaeribacter rhizoryzae</name>
    <dbReference type="NCBI Taxonomy" id="2607907"/>
    <lineage>
        <taxon>Bacteria</taxon>
        <taxon>Pseudomonadati</taxon>
        <taxon>Bacteroidota</taxon>
        <taxon>Cytophagia</taxon>
        <taxon>Cytophagales</taxon>
        <taxon>Hymenobacteraceae</taxon>
        <taxon>Adhaeribacter</taxon>
    </lineage>
</organism>
<feature type="domain" description="Secretion system C-terminal sorting" evidence="1">
    <location>
        <begin position="2"/>
        <end position="79"/>
    </location>
</feature>
<dbReference type="EMBL" id="VWSF01000021">
    <property type="protein sequence ID" value="KAA5541574.1"/>
    <property type="molecule type" value="Genomic_DNA"/>
</dbReference>
<keyword evidence="3" id="KW-1185">Reference proteome</keyword>
<protein>
    <submittedName>
        <fullName evidence="2">T9SS type A sorting domain-containing protein</fullName>
    </submittedName>
</protein>
<accession>A0A5M6D259</accession>
<evidence type="ECO:0000313" key="3">
    <source>
        <dbReference type="Proteomes" id="UP000323426"/>
    </source>
</evidence>
<dbReference type="RefSeq" id="WP_150091418.1">
    <property type="nucleotide sequence ID" value="NZ_VWSF01000021.1"/>
</dbReference>
<sequence length="81" mass="8679">AYPNPAVEQATINFSLPQAGKYSLELYDLRGAKVKTLASGTAKANQNLEVAVNVASYAKGVYLLKLVTDKQVAAKRLLVGR</sequence>
<dbReference type="Proteomes" id="UP000323426">
    <property type="component" value="Unassembled WGS sequence"/>
</dbReference>
<evidence type="ECO:0000313" key="2">
    <source>
        <dbReference type="EMBL" id="KAA5541574.1"/>
    </source>
</evidence>
<feature type="non-terminal residue" evidence="2">
    <location>
        <position position="1"/>
    </location>
</feature>
<dbReference type="Pfam" id="PF18962">
    <property type="entry name" value="Por_Secre_tail"/>
    <property type="match status" value="1"/>
</dbReference>
<dbReference type="InterPro" id="IPR026444">
    <property type="entry name" value="Secre_tail"/>
</dbReference>
<dbReference type="AlphaFoldDB" id="A0A5M6D259"/>
<comment type="caution">
    <text evidence="2">The sequence shown here is derived from an EMBL/GenBank/DDBJ whole genome shotgun (WGS) entry which is preliminary data.</text>
</comment>
<evidence type="ECO:0000259" key="1">
    <source>
        <dbReference type="Pfam" id="PF18962"/>
    </source>
</evidence>
<gene>
    <name evidence="2" type="ORF">F0145_20380</name>
</gene>
<reference evidence="2 3" key="1">
    <citation type="submission" date="2019-09" db="EMBL/GenBank/DDBJ databases">
        <title>Genome sequence and assembly of Adhaeribacter sp.</title>
        <authorList>
            <person name="Chhetri G."/>
        </authorList>
    </citation>
    <scope>NUCLEOTIDE SEQUENCE [LARGE SCALE GENOMIC DNA]</scope>
    <source>
        <strain evidence="2 3">DK36</strain>
    </source>
</reference>
<dbReference type="NCBIfam" id="TIGR04183">
    <property type="entry name" value="Por_Secre_tail"/>
    <property type="match status" value="1"/>
</dbReference>
<proteinExistence type="predicted"/>